<organism evidence="2 3">
    <name type="scientific">Cocos nucifera</name>
    <name type="common">Coconut palm</name>
    <dbReference type="NCBI Taxonomy" id="13894"/>
    <lineage>
        <taxon>Eukaryota</taxon>
        <taxon>Viridiplantae</taxon>
        <taxon>Streptophyta</taxon>
        <taxon>Embryophyta</taxon>
        <taxon>Tracheophyta</taxon>
        <taxon>Spermatophyta</taxon>
        <taxon>Magnoliopsida</taxon>
        <taxon>Liliopsida</taxon>
        <taxon>Arecaceae</taxon>
        <taxon>Arecoideae</taxon>
        <taxon>Cocoseae</taxon>
        <taxon>Attaleinae</taxon>
        <taxon>Cocos</taxon>
    </lineage>
</organism>
<keyword evidence="1" id="KW-0732">Signal</keyword>
<name>A0A8K0IMS2_COCNU</name>
<dbReference type="EMBL" id="CM017881">
    <property type="protein sequence ID" value="KAG1362594.1"/>
    <property type="molecule type" value="Genomic_DNA"/>
</dbReference>
<protein>
    <recommendedName>
        <fullName evidence="4">Secreted protein</fullName>
    </recommendedName>
</protein>
<sequence length="122" mass="13196">MSLSLFVACHHRIWILGAGLFPAFCYACKSTPPAPTSARLPSRRPDPYATARSGRRLIGSTLADTRLFPAAYSDTGSLLLGSALCCTHASYRVPPATIVGWLPLLSRAPAAVHHLLRPRRCQ</sequence>
<dbReference type="AlphaFoldDB" id="A0A8K0IMS2"/>
<evidence type="ECO:0000256" key="1">
    <source>
        <dbReference type="SAM" id="SignalP"/>
    </source>
</evidence>
<evidence type="ECO:0000313" key="2">
    <source>
        <dbReference type="EMBL" id="KAG1362594.1"/>
    </source>
</evidence>
<feature type="signal peptide" evidence="1">
    <location>
        <begin position="1"/>
        <end position="27"/>
    </location>
</feature>
<evidence type="ECO:0008006" key="4">
    <source>
        <dbReference type="Google" id="ProtNLM"/>
    </source>
</evidence>
<reference evidence="2" key="1">
    <citation type="journal article" date="2017" name="Gigascience">
        <title>The genome draft of coconut (Cocos nucifera).</title>
        <authorList>
            <person name="Xiao Y."/>
            <person name="Xu P."/>
            <person name="Fan H."/>
            <person name="Baudouin L."/>
            <person name="Xia W."/>
            <person name="Bocs S."/>
            <person name="Xu J."/>
            <person name="Li Q."/>
            <person name="Guo A."/>
            <person name="Zhou L."/>
            <person name="Li J."/>
            <person name="Wu Y."/>
            <person name="Ma Z."/>
            <person name="Armero A."/>
            <person name="Issali A.E."/>
            <person name="Liu N."/>
            <person name="Peng M."/>
            <person name="Yang Y."/>
        </authorList>
    </citation>
    <scope>NUCLEOTIDE SEQUENCE</scope>
    <source>
        <tissue evidence="2">Spear leaf of Hainan Tall coconut</tissue>
    </source>
</reference>
<gene>
    <name evidence="2" type="ORF">COCNU_10G008130</name>
</gene>
<evidence type="ECO:0000313" key="3">
    <source>
        <dbReference type="Proteomes" id="UP000797356"/>
    </source>
</evidence>
<accession>A0A8K0IMS2</accession>
<proteinExistence type="predicted"/>
<dbReference type="Proteomes" id="UP000797356">
    <property type="component" value="Chromosome 10"/>
</dbReference>
<feature type="chain" id="PRO_5035459254" description="Secreted protein" evidence="1">
    <location>
        <begin position="28"/>
        <end position="122"/>
    </location>
</feature>
<comment type="caution">
    <text evidence="2">The sequence shown here is derived from an EMBL/GenBank/DDBJ whole genome shotgun (WGS) entry which is preliminary data.</text>
</comment>
<keyword evidence="3" id="KW-1185">Reference proteome</keyword>
<reference evidence="2" key="2">
    <citation type="submission" date="2019-07" db="EMBL/GenBank/DDBJ databases">
        <authorList>
            <person name="Yang Y."/>
            <person name="Bocs S."/>
            <person name="Baudouin L."/>
        </authorList>
    </citation>
    <scope>NUCLEOTIDE SEQUENCE</scope>
    <source>
        <tissue evidence="2">Spear leaf of Hainan Tall coconut</tissue>
    </source>
</reference>